<proteinExistence type="predicted"/>
<dbReference type="EMBL" id="HACA01033366">
    <property type="protein sequence ID" value="CDW50727.1"/>
    <property type="molecule type" value="Transcribed_RNA"/>
</dbReference>
<dbReference type="AlphaFoldDB" id="A0A0K2VKJ0"/>
<evidence type="ECO:0000313" key="1">
    <source>
        <dbReference type="EMBL" id="CDW50727.1"/>
    </source>
</evidence>
<accession>A0A0K2VKJ0</accession>
<organism evidence="1">
    <name type="scientific">Lepeophtheirus salmonis</name>
    <name type="common">Salmon louse</name>
    <name type="synonym">Caligus salmonis</name>
    <dbReference type="NCBI Taxonomy" id="72036"/>
    <lineage>
        <taxon>Eukaryota</taxon>
        <taxon>Metazoa</taxon>
        <taxon>Ecdysozoa</taxon>
        <taxon>Arthropoda</taxon>
        <taxon>Crustacea</taxon>
        <taxon>Multicrustacea</taxon>
        <taxon>Hexanauplia</taxon>
        <taxon>Copepoda</taxon>
        <taxon>Siphonostomatoida</taxon>
        <taxon>Caligidae</taxon>
        <taxon>Lepeophtheirus</taxon>
    </lineage>
</organism>
<name>A0A0K2VKJ0_LEPSM</name>
<protein>
    <submittedName>
        <fullName evidence="1">Uncharacterized protein</fullName>
    </submittedName>
</protein>
<sequence length="80" mass="9285">MLQLYFIAIFSMPTHIRTSSDTSFSISIRKLPLEITALISSRHTSSYRTDELNIHLPFSFTLCIGLNSFPILHKQMLRRE</sequence>
<reference evidence="1" key="1">
    <citation type="submission" date="2014-05" db="EMBL/GenBank/DDBJ databases">
        <authorList>
            <person name="Chronopoulou M."/>
        </authorList>
    </citation>
    <scope>NUCLEOTIDE SEQUENCE</scope>
    <source>
        <tissue evidence="1">Whole organism</tissue>
    </source>
</reference>